<reference evidence="1 2" key="1">
    <citation type="submission" date="2016-09" db="EMBL/GenBank/DDBJ databases">
        <title>Extensive genetic diversity and differential bi-allelic expression allows diatom success in the polar Southern Ocean.</title>
        <authorList>
            <consortium name="DOE Joint Genome Institute"/>
            <person name="Mock T."/>
            <person name="Otillar R.P."/>
            <person name="Strauss J."/>
            <person name="Dupont C."/>
            <person name="Frickenhaus S."/>
            <person name="Maumus F."/>
            <person name="Mcmullan M."/>
            <person name="Sanges R."/>
            <person name="Schmutz J."/>
            <person name="Toseland A."/>
            <person name="Valas R."/>
            <person name="Veluchamy A."/>
            <person name="Ward B.J."/>
            <person name="Allen A."/>
            <person name="Barry K."/>
            <person name="Falciatore A."/>
            <person name="Ferrante M."/>
            <person name="Fortunato A.E."/>
            <person name="Gloeckner G."/>
            <person name="Gruber A."/>
            <person name="Hipkin R."/>
            <person name="Janech M."/>
            <person name="Kroth P."/>
            <person name="Leese F."/>
            <person name="Lindquist E."/>
            <person name="Lyon B.R."/>
            <person name="Martin J."/>
            <person name="Mayer C."/>
            <person name="Parker M."/>
            <person name="Quesneville H."/>
            <person name="Raymond J."/>
            <person name="Uhlig C."/>
            <person name="Valentin K.U."/>
            <person name="Worden A.Z."/>
            <person name="Armbrust E.V."/>
            <person name="Bowler C."/>
            <person name="Green B."/>
            <person name="Moulton V."/>
            <person name="Van Oosterhout C."/>
            <person name="Grigoriev I."/>
        </authorList>
    </citation>
    <scope>NUCLEOTIDE SEQUENCE [LARGE SCALE GENOMIC DNA]</scope>
    <source>
        <strain evidence="1 2">CCMP1102</strain>
    </source>
</reference>
<gene>
    <name evidence="1" type="ORF">FRACYDRAFT_246370</name>
</gene>
<proteinExistence type="predicted"/>
<dbReference type="InParanoid" id="A0A1E7EZG6"/>
<dbReference type="Proteomes" id="UP000095751">
    <property type="component" value="Unassembled WGS sequence"/>
</dbReference>
<keyword evidence="2" id="KW-1185">Reference proteome</keyword>
<dbReference type="KEGG" id="fcy:FRACYDRAFT_246370"/>
<accession>A0A1E7EZG6</accession>
<name>A0A1E7EZG6_9STRA</name>
<sequence length="199" mass="22734">MVDYYGMTNEIYPTKLEIHNNSKKSGGSSSEEDTDSAVEFIGNSKKEVIAKEWTTFQLVDNGNHGRRVKNYEIKLGENVKRIQIGWKYTNNEIKFNSKRRNTGTGVGDINFTYALDLTRSVYLINGKSDPLPAPFEYQKGTIIRSENYGQIWYVDDEIVYSTSNDKWEAITSDRSNLEGMCPMISIKGGMEITRIELEE</sequence>
<dbReference type="EMBL" id="KV784369">
    <property type="protein sequence ID" value="OEU11257.1"/>
    <property type="molecule type" value="Genomic_DNA"/>
</dbReference>
<protein>
    <submittedName>
        <fullName evidence="1">Uncharacterized protein</fullName>
    </submittedName>
</protein>
<organism evidence="1 2">
    <name type="scientific">Fragilariopsis cylindrus CCMP1102</name>
    <dbReference type="NCBI Taxonomy" id="635003"/>
    <lineage>
        <taxon>Eukaryota</taxon>
        <taxon>Sar</taxon>
        <taxon>Stramenopiles</taxon>
        <taxon>Ochrophyta</taxon>
        <taxon>Bacillariophyta</taxon>
        <taxon>Bacillariophyceae</taxon>
        <taxon>Bacillariophycidae</taxon>
        <taxon>Bacillariales</taxon>
        <taxon>Bacillariaceae</taxon>
        <taxon>Fragilariopsis</taxon>
    </lineage>
</organism>
<evidence type="ECO:0000313" key="2">
    <source>
        <dbReference type="Proteomes" id="UP000095751"/>
    </source>
</evidence>
<dbReference type="AlphaFoldDB" id="A0A1E7EZG6"/>
<dbReference type="OrthoDB" id="41971at2759"/>
<evidence type="ECO:0000313" key="1">
    <source>
        <dbReference type="EMBL" id="OEU11257.1"/>
    </source>
</evidence>